<dbReference type="Proteomes" id="UP000644507">
    <property type="component" value="Unassembled WGS sequence"/>
</dbReference>
<accession>A0A918TF65</accession>
<feature type="domain" description="HNH nuclease" evidence="1">
    <location>
        <begin position="96"/>
        <end position="149"/>
    </location>
</feature>
<evidence type="ECO:0000259" key="1">
    <source>
        <dbReference type="SMART" id="SM00507"/>
    </source>
</evidence>
<sequence>MKTVINKSVVLVLNRNWQAVNTTTPAEAFSSMMTDAATGLDVHGPDWMVPVKWSDWVQLPVREEDFSVGTVEGLIRVPTVMVLSNFDRVPLKRPSFSLRGLWLRDGGRCQYTGRELKMGEGNIDHVIPQSRGGETSWENCVLSDRVVNNRKAARTPQEAGLRLMRQPFRPPTVPVTQLLENQYQIPEWEVFLGKRKTEKEKSTAVV</sequence>
<evidence type="ECO:0000313" key="2">
    <source>
        <dbReference type="EMBL" id="GHC45692.1"/>
    </source>
</evidence>
<organism evidence="2 3">
    <name type="scientific">Roseibacillus persicicus</name>
    <dbReference type="NCBI Taxonomy" id="454148"/>
    <lineage>
        <taxon>Bacteria</taxon>
        <taxon>Pseudomonadati</taxon>
        <taxon>Verrucomicrobiota</taxon>
        <taxon>Verrucomicrobiia</taxon>
        <taxon>Verrucomicrobiales</taxon>
        <taxon>Verrucomicrobiaceae</taxon>
        <taxon>Roseibacillus</taxon>
    </lineage>
</organism>
<comment type="caution">
    <text evidence="2">The sequence shown here is derived from an EMBL/GenBank/DDBJ whole genome shotgun (WGS) entry which is preliminary data.</text>
</comment>
<dbReference type="InterPro" id="IPR052892">
    <property type="entry name" value="NA-targeting_endonuclease"/>
</dbReference>
<name>A0A918TF65_9BACT</name>
<dbReference type="AlphaFoldDB" id="A0A918TF65"/>
<dbReference type="PANTHER" id="PTHR33877">
    <property type="entry name" value="SLL1193 PROTEIN"/>
    <property type="match status" value="1"/>
</dbReference>
<evidence type="ECO:0000313" key="3">
    <source>
        <dbReference type="Proteomes" id="UP000644507"/>
    </source>
</evidence>
<protein>
    <recommendedName>
        <fullName evidence="1">HNH nuclease domain-containing protein</fullName>
    </recommendedName>
</protein>
<dbReference type="SMART" id="SM00507">
    <property type="entry name" value="HNHc"/>
    <property type="match status" value="1"/>
</dbReference>
<dbReference type="EMBL" id="BMXI01000003">
    <property type="protein sequence ID" value="GHC45692.1"/>
    <property type="molecule type" value="Genomic_DNA"/>
</dbReference>
<dbReference type="Pfam" id="PF13395">
    <property type="entry name" value="HNH_4"/>
    <property type="match status" value="1"/>
</dbReference>
<dbReference type="InterPro" id="IPR003615">
    <property type="entry name" value="HNH_nuc"/>
</dbReference>
<proteinExistence type="predicted"/>
<reference evidence="2" key="1">
    <citation type="journal article" date="2014" name="Int. J. Syst. Evol. Microbiol.">
        <title>Complete genome sequence of Corynebacterium casei LMG S-19264T (=DSM 44701T), isolated from a smear-ripened cheese.</title>
        <authorList>
            <consortium name="US DOE Joint Genome Institute (JGI-PGF)"/>
            <person name="Walter F."/>
            <person name="Albersmeier A."/>
            <person name="Kalinowski J."/>
            <person name="Ruckert C."/>
        </authorList>
    </citation>
    <scope>NUCLEOTIDE SEQUENCE</scope>
    <source>
        <strain evidence="2">KCTC 12988</strain>
    </source>
</reference>
<dbReference type="RefSeq" id="WP_189567715.1">
    <property type="nucleotide sequence ID" value="NZ_BMXI01000003.1"/>
</dbReference>
<keyword evidence="3" id="KW-1185">Reference proteome</keyword>
<dbReference type="Gene3D" id="1.10.30.50">
    <property type="match status" value="1"/>
</dbReference>
<dbReference type="PANTHER" id="PTHR33877:SF2">
    <property type="entry name" value="OS07G0170200 PROTEIN"/>
    <property type="match status" value="1"/>
</dbReference>
<gene>
    <name evidence="2" type="ORF">GCM10007100_08860</name>
</gene>
<reference evidence="2" key="2">
    <citation type="submission" date="2020-09" db="EMBL/GenBank/DDBJ databases">
        <authorList>
            <person name="Sun Q."/>
            <person name="Kim S."/>
        </authorList>
    </citation>
    <scope>NUCLEOTIDE SEQUENCE</scope>
    <source>
        <strain evidence="2">KCTC 12988</strain>
    </source>
</reference>